<dbReference type="AlphaFoldDB" id="A0A3Q8U0F5"/>
<dbReference type="KEGG" id="pory:EJA05_11165"/>
<protein>
    <submittedName>
        <fullName evidence="2">Uncharacterized protein</fullName>
    </submittedName>
</protein>
<dbReference type="EMBL" id="CP034338">
    <property type="protein sequence ID" value="AZL68252.1"/>
    <property type="molecule type" value="Genomic_DNA"/>
</dbReference>
<keyword evidence="1" id="KW-0812">Transmembrane</keyword>
<organism evidence="2 3">
    <name type="scientific">Pseudomonas entomophila</name>
    <dbReference type="NCBI Taxonomy" id="312306"/>
    <lineage>
        <taxon>Bacteria</taxon>
        <taxon>Pseudomonadati</taxon>
        <taxon>Pseudomonadota</taxon>
        <taxon>Gammaproteobacteria</taxon>
        <taxon>Pseudomonadales</taxon>
        <taxon>Pseudomonadaceae</taxon>
        <taxon>Pseudomonas</taxon>
    </lineage>
</organism>
<feature type="transmembrane region" description="Helical" evidence="1">
    <location>
        <begin position="6"/>
        <end position="28"/>
    </location>
</feature>
<name>A0A3Q8U0F5_9PSED</name>
<sequence>MTFLQFFSIVLLDIFLTLWLRHSVFLVESGGAWQLASYMFASVAGGLYLIVINSSSDIYVEIEYGDDFLRELMVLQGVCLAMILFHIWATRLR</sequence>
<evidence type="ECO:0000256" key="1">
    <source>
        <dbReference type="SAM" id="Phobius"/>
    </source>
</evidence>
<feature type="transmembrane region" description="Helical" evidence="1">
    <location>
        <begin position="35"/>
        <end position="52"/>
    </location>
</feature>
<accession>A0A3Q8U0F5</accession>
<evidence type="ECO:0000313" key="2">
    <source>
        <dbReference type="EMBL" id="AZL68252.1"/>
    </source>
</evidence>
<evidence type="ECO:0000313" key="3">
    <source>
        <dbReference type="Proteomes" id="UP000268230"/>
    </source>
</evidence>
<keyword evidence="1" id="KW-1133">Transmembrane helix</keyword>
<keyword evidence="1" id="KW-0472">Membrane</keyword>
<dbReference type="Proteomes" id="UP000268230">
    <property type="component" value="Chromosome"/>
</dbReference>
<gene>
    <name evidence="2" type="ORF">EJA05_11165</name>
</gene>
<reference evidence="2 3" key="1">
    <citation type="submission" date="2018-12" db="EMBL/GenBank/DDBJ databases">
        <authorList>
            <person name="Li S."/>
            <person name="Yang R."/>
            <person name="Chen G."/>
            <person name="Zou L."/>
            <person name="Zhang C."/>
            <person name="Chen Y."/>
            <person name="Liu Z."/>
            <person name="Li Y."/>
            <person name="Yan Y."/>
            <person name="Huang M."/>
            <person name="Chen T."/>
        </authorList>
    </citation>
    <scope>NUCLEOTIDE SEQUENCE [LARGE SCALE GENOMIC DNA]</scope>
    <source>
        <strain evidence="2 3">1257</strain>
    </source>
</reference>
<feature type="transmembrane region" description="Helical" evidence="1">
    <location>
        <begin position="72"/>
        <end position="89"/>
    </location>
</feature>
<proteinExistence type="predicted"/>